<dbReference type="InterPro" id="IPR049734">
    <property type="entry name" value="NudC-like_C"/>
</dbReference>
<dbReference type="EMBL" id="JACHVY010000001">
    <property type="protein sequence ID" value="MBB2900148.1"/>
    <property type="molecule type" value="Genomic_DNA"/>
</dbReference>
<dbReference type="GO" id="GO:0035529">
    <property type="term" value="F:NADH pyrophosphatase activity"/>
    <property type="evidence" value="ECO:0007669"/>
    <property type="project" value="TreeGrafter"/>
</dbReference>
<feature type="domain" description="Nudix hydrolase" evidence="10">
    <location>
        <begin position="174"/>
        <end position="302"/>
    </location>
</feature>
<comment type="catalytic activity">
    <reaction evidence="9">
        <text>a 5'-end NAD(+)-phospho-ribonucleoside in mRNA + H2O = a 5'-end phospho-adenosine-phospho-ribonucleoside in mRNA + beta-nicotinamide D-ribonucleotide + 2 H(+)</text>
        <dbReference type="Rhea" id="RHEA:60876"/>
        <dbReference type="Rhea" id="RHEA-COMP:15698"/>
        <dbReference type="Rhea" id="RHEA-COMP:15719"/>
        <dbReference type="ChEBI" id="CHEBI:14649"/>
        <dbReference type="ChEBI" id="CHEBI:15377"/>
        <dbReference type="ChEBI" id="CHEBI:15378"/>
        <dbReference type="ChEBI" id="CHEBI:144029"/>
        <dbReference type="ChEBI" id="CHEBI:144051"/>
    </reaction>
    <physiologicalReaction direction="left-to-right" evidence="9">
        <dbReference type="Rhea" id="RHEA:60877"/>
    </physiologicalReaction>
</comment>
<dbReference type="CDD" id="cd03429">
    <property type="entry name" value="NUDIX_NADH_pyrophosphatase_Nudt13"/>
    <property type="match status" value="1"/>
</dbReference>
<evidence type="ECO:0000256" key="4">
    <source>
        <dbReference type="ARBA" id="ARBA00012381"/>
    </source>
</evidence>
<keyword evidence="7" id="KW-0460">Magnesium</keyword>
<comment type="cofactor">
    <cofactor evidence="2">
        <name>Zn(2+)</name>
        <dbReference type="ChEBI" id="CHEBI:29105"/>
    </cofactor>
</comment>
<dbReference type="Pfam" id="PF00293">
    <property type="entry name" value="NUDIX"/>
    <property type="match status" value="1"/>
</dbReference>
<dbReference type="PANTHER" id="PTHR42904:SF6">
    <property type="entry name" value="NAD-CAPPED RNA HYDROLASE NUDT12"/>
    <property type="match status" value="1"/>
</dbReference>
<dbReference type="InterPro" id="IPR015797">
    <property type="entry name" value="NUDIX_hydrolase-like_dom_sf"/>
</dbReference>
<dbReference type="InterPro" id="IPR000086">
    <property type="entry name" value="NUDIX_hydrolase_dom"/>
</dbReference>
<reference evidence="11 12" key="2">
    <citation type="submission" date="2020-08" db="EMBL/GenBank/DDBJ databases">
        <authorList>
            <person name="Partida-Martinez L."/>
            <person name="Huntemann M."/>
            <person name="Clum A."/>
            <person name="Wang J."/>
            <person name="Palaniappan K."/>
            <person name="Ritter S."/>
            <person name="Chen I.-M."/>
            <person name="Stamatis D."/>
            <person name="Reddy T."/>
            <person name="O'Malley R."/>
            <person name="Daum C."/>
            <person name="Shapiro N."/>
            <person name="Ivanova N."/>
            <person name="Kyrpides N."/>
            <person name="Woyke T."/>
        </authorList>
    </citation>
    <scope>NUCLEOTIDE SEQUENCE [LARGE SCALE GENOMIC DNA]</scope>
    <source>
        <strain evidence="11 12">AS2.23</strain>
    </source>
</reference>
<dbReference type="Gene3D" id="3.90.79.10">
    <property type="entry name" value="Nucleoside Triphosphate Pyrophosphohydrolase"/>
    <property type="match status" value="1"/>
</dbReference>
<proteinExistence type="inferred from homology"/>
<evidence type="ECO:0000259" key="10">
    <source>
        <dbReference type="PROSITE" id="PS51462"/>
    </source>
</evidence>
<dbReference type="EC" id="3.6.1.22" evidence="4"/>
<dbReference type="PROSITE" id="PS51462">
    <property type="entry name" value="NUDIX"/>
    <property type="match status" value="1"/>
</dbReference>
<evidence type="ECO:0000313" key="11">
    <source>
        <dbReference type="EMBL" id="MBB2900148.1"/>
    </source>
</evidence>
<evidence type="ECO:0000256" key="3">
    <source>
        <dbReference type="ARBA" id="ARBA00009595"/>
    </source>
</evidence>
<comment type="cofactor">
    <cofactor evidence="1">
        <name>Mg(2+)</name>
        <dbReference type="ChEBI" id="CHEBI:18420"/>
    </cofactor>
</comment>
<dbReference type="Pfam" id="PF09296">
    <property type="entry name" value="NUDIX-like"/>
    <property type="match status" value="1"/>
</dbReference>
<evidence type="ECO:0000256" key="1">
    <source>
        <dbReference type="ARBA" id="ARBA00001946"/>
    </source>
</evidence>
<keyword evidence="5" id="KW-0479">Metal-binding</keyword>
<accession>A0A7W4TK88</accession>
<dbReference type="InterPro" id="IPR050241">
    <property type="entry name" value="NAD-cap_RNA_hydrolase_NudC"/>
</dbReference>
<dbReference type="AlphaFoldDB" id="A0A7W4TK88"/>
<reference evidence="11 12" key="1">
    <citation type="submission" date="2020-08" db="EMBL/GenBank/DDBJ databases">
        <title>The Agave Microbiome: Exploring the role of microbial communities in plant adaptations to desert environments.</title>
        <authorList>
            <person name="Partida-Martinez L.P."/>
        </authorList>
    </citation>
    <scope>NUCLEOTIDE SEQUENCE [LARGE SCALE GENOMIC DNA]</scope>
    <source>
        <strain evidence="11 12">AS2.23</strain>
    </source>
</reference>
<sequence>MTPVPLPSPPLRDLALSRQHLDRAGVNRVSPSRLAELWASPGTRVLQVHAGRAPVVSTPAGPRLVLRAPAEVPAPGPDDLQLYLGVDDGVHHVAVVSPDAEPETTDGAGGGEEWRGLREVGEQLPARDAGLFTEALSMGNWHAVTRFSPRTGQPLVPASSGWVKVEPDGKEHFPRTDAAVIMAVISPDDELLLGHQPVWPENRYSVLAGFVEPGECFEDTVRREAFEEAGIVVGSEPDDVRYLGSQPWPFPASLMVGFAARAVTTDIKVDGDEIALARWFSREQLAEELAAGRVLPPPGVSIARRLIEAWYGGPIPVPDERPWA</sequence>
<dbReference type="GO" id="GO:0046872">
    <property type="term" value="F:metal ion binding"/>
    <property type="evidence" value="ECO:0007669"/>
    <property type="project" value="UniProtKB-KW"/>
</dbReference>
<evidence type="ECO:0000313" key="12">
    <source>
        <dbReference type="Proteomes" id="UP000533269"/>
    </source>
</evidence>
<name>A0A7W4TK88_KINRA</name>
<dbReference type="PROSITE" id="PS00893">
    <property type="entry name" value="NUDIX_BOX"/>
    <property type="match status" value="1"/>
</dbReference>
<evidence type="ECO:0000256" key="2">
    <source>
        <dbReference type="ARBA" id="ARBA00001947"/>
    </source>
</evidence>
<evidence type="ECO:0000256" key="5">
    <source>
        <dbReference type="ARBA" id="ARBA00022723"/>
    </source>
</evidence>
<protein>
    <recommendedName>
        <fullName evidence="4">NAD(+) diphosphatase</fullName>
        <ecNumber evidence="4">3.6.1.22</ecNumber>
    </recommendedName>
</protein>
<comment type="similarity">
    <text evidence="3">Belongs to the Nudix hydrolase family. NudC subfamily.</text>
</comment>
<evidence type="ECO:0000256" key="8">
    <source>
        <dbReference type="ARBA" id="ARBA00023027"/>
    </source>
</evidence>
<dbReference type="Gene3D" id="3.90.79.20">
    <property type="match status" value="1"/>
</dbReference>
<dbReference type="InterPro" id="IPR020084">
    <property type="entry name" value="NUDIX_hydrolase_CS"/>
</dbReference>
<evidence type="ECO:0000256" key="6">
    <source>
        <dbReference type="ARBA" id="ARBA00022801"/>
    </source>
</evidence>
<keyword evidence="6 11" id="KW-0378">Hydrolase</keyword>
<dbReference type="SUPFAM" id="SSF55811">
    <property type="entry name" value="Nudix"/>
    <property type="match status" value="1"/>
</dbReference>
<evidence type="ECO:0000256" key="7">
    <source>
        <dbReference type="ARBA" id="ARBA00022842"/>
    </source>
</evidence>
<organism evidence="11 12">
    <name type="scientific">Kineococcus radiotolerans</name>
    <dbReference type="NCBI Taxonomy" id="131568"/>
    <lineage>
        <taxon>Bacteria</taxon>
        <taxon>Bacillati</taxon>
        <taxon>Actinomycetota</taxon>
        <taxon>Actinomycetes</taxon>
        <taxon>Kineosporiales</taxon>
        <taxon>Kineosporiaceae</taxon>
        <taxon>Kineococcus</taxon>
    </lineage>
</organism>
<dbReference type="GO" id="GO:0019677">
    <property type="term" value="P:NAD+ catabolic process"/>
    <property type="evidence" value="ECO:0007669"/>
    <property type="project" value="TreeGrafter"/>
</dbReference>
<evidence type="ECO:0000256" key="9">
    <source>
        <dbReference type="ARBA" id="ARBA00023679"/>
    </source>
</evidence>
<dbReference type="GO" id="GO:0006742">
    <property type="term" value="P:NADP+ catabolic process"/>
    <property type="evidence" value="ECO:0007669"/>
    <property type="project" value="TreeGrafter"/>
</dbReference>
<gene>
    <name evidence="11" type="ORF">FHR75_000936</name>
</gene>
<comment type="caution">
    <text evidence="11">The sequence shown here is derived from an EMBL/GenBank/DDBJ whole genome shotgun (WGS) entry which is preliminary data.</text>
</comment>
<keyword evidence="8" id="KW-0520">NAD</keyword>
<dbReference type="GO" id="GO:0005829">
    <property type="term" value="C:cytosol"/>
    <property type="evidence" value="ECO:0007669"/>
    <property type="project" value="TreeGrafter"/>
</dbReference>
<dbReference type="Proteomes" id="UP000533269">
    <property type="component" value="Unassembled WGS sequence"/>
</dbReference>
<dbReference type="InterPro" id="IPR015375">
    <property type="entry name" value="NADH_PPase-like_N"/>
</dbReference>
<dbReference type="RefSeq" id="WP_183390524.1">
    <property type="nucleotide sequence ID" value="NZ_JACHVY010000001.1"/>
</dbReference>
<dbReference type="PANTHER" id="PTHR42904">
    <property type="entry name" value="NUDIX HYDROLASE, NUDC SUBFAMILY"/>
    <property type="match status" value="1"/>
</dbReference>
<dbReference type="NCBIfam" id="NF001299">
    <property type="entry name" value="PRK00241.1"/>
    <property type="match status" value="1"/>
</dbReference>